<evidence type="ECO:0000259" key="5">
    <source>
        <dbReference type="PROSITE" id="PS50835"/>
    </source>
</evidence>
<dbReference type="InterPro" id="IPR036179">
    <property type="entry name" value="Ig-like_dom_sf"/>
</dbReference>
<proteinExistence type="predicted"/>
<evidence type="ECO:0000256" key="4">
    <source>
        <dbReference type="SAM" id="SignalP"/>
    </source>
</evidence>
<dbReference type="Gene3D" id="2.60.40.10">
    <property type="entry name" value="Immunoglobulins"/>
    <property type="match status" value="1"/>
</dbReference>
<dbReference type="Gene3D" id="1.10.10.10">
    <property type="entry name" value="Winged helix-like DNA-binding domain superfamily/Winged helix DNA-binding domain"/>
    <property type="match status" value="1"/>
</dbReference>
<evidence type="ECO:0000256" key="2">
    <source>
        <dbReference type="ARBA" id="ARBA00022692"/>
    </source>
</evidence>
<evidence type="ECO:0000256" key="3">
    <source>
        <dbReference type="ARBA" id="ARBA00023136"/>
    </source>
</evidence>
<feature type="domain" description="Ig-like" evidence="5">
    <location>
        <begin position="11"/>
        <end position="115"/>
    </location>
</feature>
<dbReference type="GO" id="GO:0005886">
    <property type="term" value="C:plasma membrane"/>
    <property type="evidence" value="ECO:0007669"/>
    <property type="project" value="TreeGrafter"/>
</dbReference>
<keyword evidence="7" id="KW-1185">Reference proteome</keyword>
<reference evidence="6" key="2">
    <citation type="submission" date="2025-08" db="UniProtKB">
        <authorList>
            <consortium name="Ensembl"/>
        </authorList>
    </citation>
    <scope>IDENTIFICATION</scope>
</reference>
<feature type="chain" id="PRO_5035464858" description="Ig-like domain-containing protein" evidence="4">
    <location>
        <begin position="23"/>
        <end position="202"/>
    </location>
</feature>
<dbReference type="PANTHER" id="PTHR11860:SF87">
    <property type="entry name" value="CMRF35-LIKE MOLECULE 8"/>
    <property type="match status" value="1"/>
</dbReference>
<evidence type="ECO:0000313" key="7">
    <source>
        <dbReference type="Proteomes" id="UP000694395"/>
    </source>
</evidence>
<dbReference type="InterPro" id="IPR036388">
    <property type="entry name" value="WH-like_DNA-bd_sf"/>
</dbReference>
<accession>A0A8C7ULI1</accession>
<reference evidence="6" key="3">
    <citation type="submission" date="2025-09" db="UniProtKB">
        <authorList>
            <consortium name="Ensembl"/>
        </authorList>
    </citation>
    <scope>IDENTIFICATION</scope>
</reference>
<dbReference type="Proteomes" id="UP000694395">
    <property type="component" value="Chromosome 1"/>
</dbReference>
<dbReference type="Ensembl" id="ENSOMYT00000106207.2">
    <property type="protein sequence ID" value="ENSOMYP00000097795.2"/>
    <property type="gene ID" value="ENSOMYG00000044438.2"/>
</dbReference>
<dbReference type="SUPFAM" id="SSF48726">
    <property type="entry name" value="Immunoglobulin"/>
    <property type="match status" value="1"/>
</dbReference>
<sequence>TTQKDIPHMAPHLSLLLAGAYGVSTVSKVSVKTGNYITIPCRYDQRYIQYVKYWCQGDYWNSCSALVRTDQPKISGTKVFTVIMTDLEPDDSNIYRCVVEINGGTDSMIQLLYLSVTPGSDSPKIPAFTNYMTGVLVSFPCNKFLVWYLVLPLLFKLTCGMSKSTVGAIIRKWKTYKTTDNLPRSGLHARFPLVGSKLSQER</sequence>
<organism evidence="6 7">
    <name type="scientific">Oncorhynchus mykiss</name>
    <name type="common">Rainbow trout</name>
    <name type="synonym">Salmo gairdneri</name>
    <dbReference type="NCBI Taxonomy" id="8022"/>
    <lineage>
        <taxon>Eukaryota</taxon>
        <taxon>Metazoa</taxon>
        <taxon>Chordata</taxon>
        <taxon>Craniata</taxon>
        <taxon>Vertebrata</taxon>
        <taxon>Euteleostomi</taxon>
        <taxon>Actinopterygii</taxon>
        <taxon>Neopterygii</taxon>
        <taxon>Teleostei</taxon>
        <taxon>Protacanthopterygii</taxon>
        <taxon>Salmoniformes</taxon>
        <taxon>Salmonidae</taxon>
        <taxon>Salmoninae</taxon>
        <taxon>Oncorhynchus</taxon>
    </lineage>
</organism>
<dbReference type="InterPro" id="IPR007110">
    <property type="entry name" value="Ig-like_dom"/>
</dbReference>
<dbReference type="AlphaFoldDB" id="A0A8C7ULI1"/>
<feature type="signal peptide" evidence="4">
    <location>
        <begin position="1"/>
        <end position="22"/>
    </location>
</feature>
<keyword evidence="3" id="KW-0472">Membrane</keyword>
<protein>
    <recommendedName>
        <fullName evidence="5">Ig-like domain-containing protein</fullName>
    </recommendedName>
</protein>
<dbReference type="GO" id="GO:0004888">
    <property type="term" value="F:transmembrane signaling receptor activity"/>
    <property type="evidence" value="ECO:0007669"/>
    <property type="project" value="TreeGrafter"/>
</dbReference>
<evidence type="ECO:0000313" key="6">
    <source>
        <dbReference type="Ensembl" id="ENSOMYP00000097795.2"/>
    </source>
</evidence>
<name>A0A8C7ULI1_ONCMY</name>
<dbReference type="PROSITE" id="PS50835">
    <property type="entry name" value="IG_LIKE"/>
    <property type="match status" value="1"/>
</dbReference>
<dbReference type="InterPro" id="IPR050671">
    <property type="entry name" value="CD300_family_receptors"/>
</dbReference>
<keyword evidence="2" id="KW-0812">Transmembrane</keyword>
<evidence type="ECO:0000256" key="1">
    <source>
        <dbReference type="ARBA" id="ARBA00004370"/>
    </source>
</evidence>
<dbReference type="InterPro" id="IPR013783">
    <property type="entry name" value="Ig-like_fold"/>
</dbReference>
<dbReference type="PANTHER" id="PTHR11860">
    <property type="entry name" value="POLYMERIC-IMMUNOGLOBULIN RECEPTOR"/>
    <property type="match status" value="1"/>
</dbReference>
<dbReference type="GeneTree" id="ENSGT00950000182977"/>
<keyword evidence="4" id="KW-0732">Signal</keyword>
<reference evidence="6" key="1">
    <citation type="submission" date="2020-07" db="EMBL/GenBank/DDBJ databases">
        <title>A long reads based de novo assembly of the rainbow trout Arlee double haploid line genome.</title>
        <authorList>
            <person name="Gao G."/>
            <person name="Palti Y."/>
        </authorList>
    </citation>
    <scope>NUCLEOTIDE SEQUENCE [LARGE SCALE GENOMIC DNA]</scope>
</reference>
<comment type="subcellular location">
    <subcellularLocation>
        <location evidence="1">Membrane</location>
    </subcellularLocation>
</comment>